<dbReference type="Gene3D" id="3.30.420.40">
    <property type="match status" value="1"/>
</dbReference>
<evidence type="ECO:0000256" key="4">
    <source>
        <dbReference type="PIRSR" id="PIRSR600407-2"/>
    </source>
</evidence>
<dbReference type="PANTHER" id="PTHR11782:SF83">
    <property type="entry name" value="GUANOSINE-DIPHOSPHATASE"/>
    <property type="match status" value="1"/>
</dbReference>
<feature type="compositionally biased region" description="Polar residues" evidence="6">
    <location>
        <begin position="40"/>
        <end position="94"/>
    </location>
</feature>
<dbReference type="Gene3D" id="3.30.420.150">
    <property type="entry name" value="Exopolyphosphatase. Domain 2"/>
    <property type="match status" value="1"/>
</dbReference>
<proteinExistence type="inferred from homology"/>
<feature type="chain" id="PRO_5042096058" description="Apyrase" evidence="7">
    <location>
        <begin position="29"/>
        <end position="584"/>
    </location>
</feature>
<evidence type="ECO:0000256" key="2">
    <source>
        <dbReference type="ARBA" id="ARBA00022801"/>
    </source>
</evidence>
<dbReference type="GO" id="GO:0045134">
    <property type="term" value="F:UDP phosphatase activity"/>
    <property type="evidence" value="ECO:0007669"/>
    <property type="project" value="TreeGrafter"/>
</dbReference>
<evidence type="ECO:0000313" key="9">
    <source>
        <dbReference type="Proteomes" id="UP001283361"/>
    </source>
</evidence>
<accession>A0AAE0Z896</accession>
<keyword evidence="9" id="KW-1185">Reference proteome</keyword>
<dbReference type="GO" id="GO:0005886">
    <property type="term" value="C:plasma membrane"/>
    <property type="evidence" value="ECO:0007669"/>
    <property type="project" value="TreeGrafter"/>
</dbReference>
<evidence type="ECO:0008006" key="10">
    <source>
        <dbReference type="Google" id="ProtNLM"/>
    </source>
</evidence>
<comment type="similarity">
    <text evidence="1 5">Belongs to the GDA1/CD39 NTPase family.</text>
</comment>
<dbReference type="EMBL" id="JAWDGP010004467">
    <property type="protein sequence ID" value="KAK3764151.1"/>
    <property type="molecule type" value="Genomic_DNA"/>
</dbReference>
<dbReference type="PROSITE" id="PS01238">
    <property type="entry name" value="GDA1_CD39_NTPASE"/>
    <property type="match status" value="1"/>
</dbReference>
<evidence type="ECO:0000256" key="3">
    <source>
        <dbReference type="PIRSR" id="PIRSR600407-1"/>
    </source>
</evidence>
<dbReference type="InterPro" id="IPR000407">
    <property type="entry name" value="GDA1_CD39_NTPase"/>
</dbReference>
<feature type="binding site" evidence="4">
    <location>
        <begin position="340"/>
        <end position="344"/>
    </location>
    <ligand>
        <name>ATP</name>
        <dbReference type="ChEBI" id="CHEBI:30616"/>
    </ligand>
</feature>
<protein>
    <recommendedName>
        <fullName evidence="10">Apyrase</fullName>
    </recommendedName>
</protein>
<dbReference type="CDD" id="cd24003">
    <property type="entry name" value="ASKHA_NBD_GDA1_CD39_NTPase"/>
    <property type="match status" value="1"/>
</dbReference>
<evidence type="ECO:0000256" key="5">
    <source>
        <dbReference type="RuleBase" id="RU003833"/>
    </source>
</evidence>
<comment type="caution">
    <text evidence="8">The sequence shown here is derived from an EMBL/GenBank/DDBJ whole genome shotgun (WGS) entry which is preliminary data.</text>
</comment>
<dbReference type="GO" id="GO:0009134">
    <property type="term" value="P:nucleoside diphosphate catabolic process"/>
    <property type="evidence" value="ECO:0007669"/>
    <property type="project" value="TreeGrafter"/>
</dbReference>
<keyword evidence="7" id="KW-0732">Signal</keyword>
<feature type="signal peptide" evidence="7">
    <location>
        <begin position="1"/>
        <end position="28"/>
    </location>
</feature>
<feature type="active site" description="Proton acceptor" evidence="3">
    <location>
        <position position="308"/>
    </location>
</feature>
<dbReference type="Proteomes" id="UP001283361">
    <property type="component" value="Unassembled WGS sequence"/>
</dbReference>
<evidence type="ECO:0000256" key="7">
    <source>
        <dbReference type="SAM" id="SignalP"/>
    </source>
</evidence>
<dbReference type="GO" id="GO:0004382">
    <property type="term" value="F:GDP phosphatase activity"/>
    <property type="evidence" value="ECO:0007669"/>
    <property type="project" value="TreeGrafter"/>
</dbReference>
<keyword evidence="4" id="KW-0067">ATP-binding</keyword>
<evidence type="ECO:0000256" key="1">
    <source>
        <dbReference type="ARBA" id="ARBA00009283"/>
    </source>
</evidence>
<dbReference type="AlphaFoldDB" id="A0AAE0Z896"/>
<evidence type="ECO:0000313" key="8">
    <source>
        <dbReference type="EMBL" id="KAK3764151.1"/>
    </source>
</evidence>
<dbReference type="GO" id="GO:0017111">
    <property type="term" value="F:ribonucleoside triphosphate phosphatase activity"/>
    <property type="evidence" value="ECO:0007669"/>
    <property type="project" value="TreeGrafter"/>
</dbReference>
<organism evidence="8 9">
    <name type="scientific">Elysia crispata</name>
    <name type="common">lettuce slug</name>
    <dbReference type="NCBI Taxonomy" id="231223"/>
    <lineage>
        <taxon>Eukaryota</taxon>
        <taxon>Metazoa</taxon>
        <taxon>Spiralia</taxon>
        <taxon>Lophotrochozoa</taxon>
        <taxon>Mollusca</taxon>
        <taxon>Gastropoda</taxon>
        <taxon>Heterobranchia</taxon>
        <taxon>Euthyneura</taxon>
        <taxon>Panpulmonata</taxon>
        <taxon>Sacoglossa</taxon>
        <taxon>Placobranchoidea</taxon>
        <taxon>Plakobranchidae</taxon>
        <taxon>Elysia</taxon>
    </lineage>
</organism>
<feature type="region of interest" description="Disordered" evidence="6">
    <location>
        <begin position="40"/>
        <end position="109"/>
    </location>
</feature>
<keyword evidence="4" id="KW-0547">Nucleotide-binding</keyword>
<sequence length="584" mass="63098">MRRNARHKPIGKLHLYVNGLIILPGTWAADSNAVSLSTTGADDSNAVSLSTTGEDDSNAVSLSTTGADGSNAVSLSTTGADDSNAVSLSTTGADDSNAPVNDWSRRRSKPVNDWSRRQAVQILARKTMIVRAACIAVLVLCVRAPVGRSCPLSDLDAKAEEVFTNNETQTSVSAESYGVLLDAGSSSTKLKIYKWKKPNSTSSVPNVTLVPLERPQRKFKPGLADIEWGVVGVQTYLLNILQIAQGIVPADQHAETPVFVLATAGFRLLGVDGAREGMENVEEILLNKTLHPFRYTEGSASVLSGEEEGAYAWIAANYLLGFFHDNKPDEESVGVLEMGGGSTQIAFIPRDPLMAEEFQVIMAGRSYSLYVQSYLQFGLNAIRKRLEHKLVSLESCALETADQPCMLDGDSKNITACGNLTIQLQGTGNPAGCQKLYDDLVATAPPQKCYLEPCAIGSVFQPSVKGINFYAISSFVYSLKAAGAVREDETLDLDILWSKAEEYCLQDISKISSGDRGFASANCMEAIYTNELLTKPYGFEKSTRRIKVTSKINGNDIEWALGAMLEFLSLTFTGDPSHLSLTRK</sequence>
<keyword evidence="2 5" id="KW-0378">Hydrolase</keyword>
<gene>
    <name evidence="8" type="ORF">RRG08_055947</name>
</gene>
<reference evidence="8" key="1">
    <citation type="journal article" date="2023" name="G3 (Bethesda)">
        <title>A reference genome for the long-term kleptoplast-retaining sea slug Elysia crispata morphotype clarki.</title>
        <authorList>
            <person name="Eastman K.E."/>
            <person name="Pendleton A.L."/>
            <person name="Shaikh M.A."/>
            <person name="Suttiyut T."/>
            <person name="Ogas R."/>
            <person name="Tomko P."/>
            <person name="Gavelis G."/>
            <person name="Widhalm J.R."/>
            <person name="Wisecaver J.H."/>
        </authorList>
    </citation>
    <scope>NUCLEOTIDE SEQUENCE</scope>
    <source>
        <strain evidence="8">ECLA1</strain>
    </source>
</reference>
<name>A0AAE0Z896_9GAST</name>
<dbReference type="Pfam" id="PF01150">
    <property type="entry name" value="GDA1_CD39"/>
    <property type="match status" value="1"/>
</dbReference>
<dbReference type="PANTHER" id="PTHR11782">
    <property type="entry name" value="ADENOSINE/GUANOSINE DIPHOSPHATASE"/>
    <property type="match status" value="1"/>
</dbReference>
<dbReference type="GO" id="GO:0005524">
    <property type="term" value="F:ATP binding"/>
    <property type="evidence" value="ECO:0007669"/>
    <property type="project" value="UniProtKB-KW"/>
</dbReference>
<evidence type="ECO:0000256" key="6">
    <source>
        <dbReference type="SAM" id="MobiDB-lite"/>
    </source>
</evidence>